<evidence type="ECO:0000313" key="2">
    <source>
        <dbReference type="WBParaSite" id="RSKR_0000679800.1"/>
    </source>
</evidence>
<protein>
    <submittedName>
        <fullName evidence="2">Guanine nucleotide-binding protein G(Q) subunit alpha</fullName>
    </submittedName>
</protein>
<evidence type="ECO:0000313" key="1">
    <source>
        <dbReference type="Proteomes" id="UP000095286"/>
    </source>
</evidence>
<dbReference type="Proteomes" id="UP000095286">
    <property type="component" value="Unplaced"/>
</dbReference>
<accession>A0AC35U3M4</accession>
<reference evidence="2" key="1">
    <citation type="submission" date="2016-11" db="UniProtKB">
        <authorList>
            <consortium name="WormBaseParasite"/>
        </authorList>
    </citation>
    <scope>IDENTIFICATION</scope>
    <source>
        <strain evidence="2">KR3021</strain>
    </source>
</reference>
<proteinExistence type="predicted"/>
<organism evidence="1 2">
    <name type="scientific">Rhabditophanes sp. KR3021</name>
    <dbReference type="NCBI Taxonomy" id="114890"/>
    <lineage>
        <taxon>Eukaryota</taxon>
        <taxon>Metazoa</taxon>
        <taxon>Ecdysozoa</taxon>
        <taxon>Nematoda</taxon>
        <taxon>Chromadorea</taxon>
        <taxon>Rhabditida</taxon>
        <taxon>Tylenchina</taxon>
        <taxon>Panagrolaimomorpha</taxon>
        <taxon>Strongyloidoidea</taxon>
        <taxon>Alloionematidae</taxon>
        <taxon>Rhabditophanes</taxon>
    </lineage>
</organism>
<name>A0AC35U3M4_9BILA</name>
<sequence>MGTYSHLIVVNLYKEFNDFLISIPECKSTCLKQMQILHNNGYQDEKERISKKCVVYSNLVKSMVTLLTNMPSYVPNHGVKDIDALQERLDVFLEAEFDCKDFPPQVASIVKTLWANPSIKKTYLQRNNFQLIDSAEYFFDNLDRIVAEDYIPTIDDVVRTRIPTTGVVQVNFRLKNIDFKIYDVGGQRSERKKWIHCFDNVHGLLFIAAVSEYNQVLREDSKTNRLHEAMELFDNVSNSFYFVATSIIIFLNKKDIFEEKIKTYPIKESFPSYDGANDYSSSIKYIGKRFRKQYRGNRQVYMHLTCATDTNQVKHILNSVIDVGFLKVFI</sequence>
<dbReference type="WBParaSite" id="RSKR_0000679800.1">
    <property type="protein sequence ID" value="RSKR_0000679800.1"/>
    <property type="gene ID" value="RSKR_0000679800"/>
</dbReference>